<protein>
    <recommendedName>
        <fullName evidence="2">SET domain-containing protein</fullName>
    </recommendedName>
</protein>
<evidence type="ECO:0000313" key="3">
    <source>
        <dbReference type="EMBL" id="OXG24963.1"/>
    </source>
</evidence>
<dbReference type="InterPro" id="IPR053185">
    <property type="entry name" value="SET_domain_protein"/>
</dbReference>
<dbReference type="InterPro" id="IPR001214">
    <property type="entry name" value="SET_dom"/>
</dbReference>
<proteinExistence type="predicted"/>
<evidence type="ECO:0000256" key="1">
    <source>
        <dbReference type="SAM" id="MobiDB-lite"/>
    </source>
</evidence>
<feature type="domain" description="SET" evidence="2">
    <location>
        <begin position="226"/>
        <end position="377"/>
    </location>
</feature>
<feature type="region of interest" description="Disordered" evidence="1">
    <location>
        <begin position="120"/>
        <end position="192"/>
    </location>
</feature>
<evidence type="ECO:0000259" key="2">
    <source>
        <dbReference type="PROSITE" id="PS50280"/>
    </source>
</evidence>
<dbReference type="InterPro" id="IPR046341">
    <property type="entry name" value="SET_dom_sf"/>
</dbReference>
<dbReference type="PANTHER" id="PTHR47332">
    <property type="entry name" value="SET DOMAIN-CONTAINING PROTEIN 5"/>
    <property type="match status" value="1"/>
</dbReference>
<accession>A0A854QNG4</accession>
<reference evidence="3 4" key="1">
    <citation type="submission" date="2017-06" db="EMBL/GenBank/DDBJ databases">
        <title>Global population genomics of the pathogenic fungus Cryptococcus neoformans var. grubii.</title>
        <authorList>
            <person name="Cuomo C."/>
            <person name="Litvintseva A."/>
            <person name="Chen Y."/>
            <person name="Young S."/>
            <person name="Zeng Q."/>
            <person name="Chapman S."/>
            <person name="Gujja S."/>
            <person name="Saif S."/>
            <person name="Birren B."/>
        </authorList>
    </citation>
    <scope>NUCLEOTIDE SEQUENCE [LARGE SCALE GENOMIC DNA]</scope>
    <source>
        <strain evidence="3 4">Tu259-1</strain>
    </source>
</reference>
<dbReference type="Pfam" id="PF00856">
    <property type="entry name" value="SET"/>
    <property type="match status" value="1"/>
</dbReference>
<dbReference type="SUPFAM" id="SSF82199">
    <property type="entry name" value="SET domain"/>
    <property type="match status" value="1"/>
</dbReference>
<dbReference type="EMBL" id="AMKT01000028">
    <property type="protein sequence ID" value="OXG24963.1"/>
    <property type="molecule type" value="Genomic_DNA"/>
</dbReference>
<comment type="caution">
    <text evidence="3">The sequence shown here is derived from an EMBL/GenBank/DDBJ whole genome shotgun (WGS) entry which is preliminary data.</text>
</comment>
<evidence type="ECO:0000313" key="4">
    <source>
        <dbReference type="Proteomes" id="UP000199727"/>
    </source>
</evidence>
<dbReference type="Proteomes" id="UP000199727">
    <property type="component" value="Unassembled WGS sequence"/>
</dbReference>
<gene>
    <name evidence="3" type="ORF">C361_01964</name>
</gene>
<dbReference type="Gene3D" id="2.170.270.10">
    <property type="entry name" value="SET domain"/>
    <property type="match status" value="1"/>
</dbReference>
<sequence length="651" mass="73215">MVDVKRPSSTNIYRCEFLAFQFPSFFFVECIRGVILNYQLTSRIMSITSATYTGLTPVSQHTKDNLTFYPYVLHSIFGSQFTAATVAPNIPMETIKLNTEVGPVGLHARLKDEDEELVETAHESDGGGKAAARTAGNWYLKPDQKNKTNVHLTADTRDSYKVSSSPPTNNPNAPLSHMKSSKSPQGGILPPKNAAKRLVDKAKERLHRLHDFPTVLSRSGITGQFTPLIVEVTPNKNQYFREVPCFGLFSTQYIASKFIPQGQTILVEQPLITISDFFKNSEEVIQNYYDQADKALKQRFDKMLNLHPEEGFYGTLLTNAVKLKETGDRAMIFEKALRFRRSCDANITIVCHGGGPAAYCIALTDIRPGTELLQRYFPSHASPFQIRQAQILEEYNIICQCRLCTLPLIERERSDDSRVRRREILDNLDRDMKRNPTLALARIEEAILLAVQEGLWEGIFWDFEKACMICCGWGDEESAEIWREPAKRAATLTWGDQISKILSSTVIDVEPKKTKIWDTFRIAAKTGKTQLKGPDPAFLRQTLRIFAFINPRTGKMDPLFDVSDIEDMGAAITITGPGTSIHQPQKEDMTNEKNDPNILLQAPPNSSPTSLITGSVNPSSPMSLFSPGNLSPNKMNYRRKSMGIMRKKLNF</sequence>
<feature type="compositionally biased region" description="Low complexity" evidence="1">
    <location>
        <begin position="163"/>
        <end position="172"/>
    </location>
</feature>
<dbReference type="PANTHER" id="PTHR47332:SF4">
    <property type="entry name" value="SET DOMAIN-CONTAINING PROTEIN 5"/>
    <property type="match status" value="1"/>
</dbReference>
<organism evidence="3 4">
    <name type="scientific">Cryptococcus neoformans Tu259-1</name>
    <dbReference type="NCBI Taxonomy" id="1230072"/>
    <lineage>
        <taxon>Eukaryota</taxon>
        <taxon>Fungi</taxon>
        <taxon>Dikarya</taxon>
        <taxon>Basidiomycota</taxon>
        <taxon>Agaricomycotina</taxon>
        <taxon>Tremellomycetes</taxon>
        <taxon>Tremellales</taxon>
        <taxon>Cryptococcaceae</taxon>
        <taxon>Cryptococcus</taxon>
        <taxon>Cryptococcus neoformans species complex</taxon>
    </lineage>
</organism>
<dbReference type="PROSITE" id="PS50280">
    <property type="entry name" value="SET"/>
    <property type="match status" value="1"/>
</dbReference>
<dbReference type="OrthoDB" id="265717at2759"/>
<dbReference type="AlphaFoldDB" id="A0A854QNG4"/>
<name>A0A854QNG4_CRYNE</name>